<sequence>MVGSVIEQTLTESKLTYNETDRLCCSEITQKPDPEKAIQLSSLIAFFVGIIQVVLGLLNAGLLAVWLSDQLVEGLTSGAAVHVLASQLQTMTGVRNVPHTSEMFGIVRVIFSISLCYFATDTPFDLHLHIVGDVDAGMRAPFFPDFGETGKIIFSAFSIAIVSFVIHIALAKLIAKEYKYQINVNQEWLALGTMHIVASFFGCFAGGSSLSRTITSAKLGSKSQLTTLVVVIVLLIIAFGAAPLFKYLPKTILSCIVVVAMKELYLKICWSRVLLQESTVDFFIFLVTFTAVVLINVNIGLAIGIVFALLTVVLRSQWAESTCMGRIPGTSDFKGIGHYRAAMEISGIKVFRFDAPLYFANAELFLSSMHSATGLDPLNIVAKLKQTVTQKKKATDDNDKKKNKSVDHDEEIQLTVRRHCIHPSKRNIERNEETEDLIQLTHIIVDCSSFPYIDLMGVDALARAHIEYKAINITVFFACCKVAVRQMFENAHFYEHVPKSYMFVSLQDAVAQAQFEQQQDIRFGSSAEAIPSKIMVCFSSY</sequence>
<evidence type="ECO:0000256" key="5">
    <source>
        <dbReference type="SAM" id="Phobius"/>
    </source>
</evidence>
<dbReference type="STRING" id="7209.A0A1I7V5S4"/>
<evidence type="ECO:0000256" key="1">
    <source>
        <dbReference type="ARBA" id="ARBA00004141"/>
    </source>
</evidence>
<evidence type="ECO:0000313" key="8">
    <source>
        <dbReference type="WBParaSite" id="EN70_10184"/>
    </source>
</evidence>
<keyword evidence="4 5" id="KW-0472">Membrane</keyword>
<dbReference type="GO" id="GO:0055085">
    <property type="term" value="P:transmembrane transport"/>
    <property type="evidence" value="ECO:0007669"/>
    <property type="project" value="InterPro"/>
</dbReference>
<dbReference type="PANTHER" id="PTHR11814">
    <property type="entry name" value="SULFATE TRANSPORTER"/>
    <property type="match status" value="1"/>
</dbReference>
<comment type="subcellular location">
    <subcellularLocation>
        <location evidence="1">Membrane</location>
        <topology evidence="1">Multi-pass membrane protein</topology>
    </subcellularLocation>
</comment>
<dbReference type="InterPro" id="IPR011547">
    <property type="entry name" value="SLC26A/SulP_dom"/>
</dbReference>
<keyword evidence="3 5" id="KW-1133">Transmembrane helix</keyword>
<reference evidence="7" key="1">
    <citation type="submission" date="2012-04" db="EMBL/GenBank/DDBJ databases">
        <title>The Genome Sequence of Loa loa.</title>
        <authorList>
            <consortium name="The Broad Institute Genome Sequencing Platform"/>
            <consortium name="Broad Institute Genome Sequencing Center for Infectious Disease"/>
            <person name="Nutman T.B."/>
            <person name="Fink D.L."/>
            <person name="Russ C."/>
            <person name="Young S."/>
            <person name="Zeng Q."/>
            <person name="Gargeya S."/>
            <person name="Alvarado L."/>
            <person name="Berlin A."/>
            <person name="Chapman S.B."/>
            <person name="Chen Z."/>
            <person name="Freedman E."/>
            <person name="Gellesch M."/>
            <person name="Goldberg J."/>
            <person name="Griggs A."/>
            <person name="Gujja S."/>
            <person name="Heilman E.R."/>
            <person name="Heiman D."/>
            <person name="Howarth C."/>
            <person name="Mehta T."/>
            <person name="Neiman D."/>
            <person name="Pearson M."/>
            <person name="Roberts A."/>
            <person name="Saif S."/>
            <person name="Shea T."/>
            <person name="Shenoy N."/>
            <person name="Sisk P."/>
            <person name="Stolte C."/>
            <person name="Sykes S."/>
            <person name="White J."/>
            <person name="Yandava C."/>
            <person name="Haas B."/>
            <person name="Henn M.R."/>
            <person name="Nusbaum C."/>
            <person name="Birren B."/>
        </authorList>
    </citation>
    <scope>NUCLEOTIDE SEQUENCE [LARGE SCALE GENOMIC DNA]</scope>
</reference>
<protein>
    <submittedName>
        <fullName evidence="8">STAS domain-containing protein</fullName>
    </submittedName>
</protein>
<dbReference type="eggNOG" id="KOG0236">
    <property type="taxonomic scope" value="Eukaryota"/>
</dbReference>
<dbReference type="PROSITE" id="PS50801">
    <property type="entry name" value="STAS"/>
    <property type="match status" value="1"/>
</dbReference>
<dbReference type="CDD" id="cd07042">
    <property type="entry name" value="STAS_SulP_like_sulfate_transporter"/>
    <property type="match status" value="1"/>
</dbReference>
<dbReference type="AlphaFoldDB" id="A0A1I7V5S4"/>
<evidence type="ECO:0000259" key="6">
    <source>
        <dbReference type="PROSITE" id="PS50801"/>
    </source>
</evidence>
<name>A0A1I7V5S4_LOALO</name>
<dbReference type="Pfam" id="PF01740">
    <property type="entry name" value="STAS"/>
    <property type="match status" value="1"/>
</dbReference>
<dbReference type="WBParaSite" id="EN70_10184">
    <property type="protein sequence ID" value="EN70_10184"/>
    <property type="gene ID" value="EN70_10184"/>
</dbReference>
<dbReference type="Pfam" id="PF00916">
    <property type="entry name" value="Sulfate_transp"/>
    <property type="match status" value="1"/>
</dbReference>
<keyword evidence="7" id="KW-1185">Reference proteome</keyword>
<feature type="domain" description="STAS" evidence="6">
    <location>
        <begin position="338"/>
        <end position="513"/>
    </location>
</feature>
<accession>A0A1I7V5S4</accession>
<dbReference type="Proteomes" id="UP000095285">
    <property type="component" value="Unassembled WGS sequence"/>
</dbReference>
<feature type="transmembrane region" description="Helical" evidence="5">
    <location>
        <begin position="282"/>
        <end position="314"/>
    </location>
</feature>
<dbReference type="GO" id="GO:0016020">
    <property type="term" value="C:membrane"/>
    <property type="evidence" value="ECO:0007669"/>
    <property type="project" value="UniProtKB-SubCell"/>
</dbReference>
<dbReference type="InterPro" id="IPR002645">
    <property type="entry name" value="STAS_dom"/>
</dbReference>
<dbReference type="SUPFAM" id="SSF52091">
    <property type="entry name" value="SpoIIaa-like"/>
    <property type="match status" value="1"/>
</dbReference>
<evidence type="ECO:0000256" key="2">
    <source>
        <dbReference type="ARBA" id="ARBA00022692"/>
    </source>
</evidence>
<evidence type="ECO:0000256" key="4">
    <source>
        <dbReference type="ARBA" id="ARBA00023136"/>
    </source>
</evidence>
<keyword evidence="2 5" id="KW-0812">Transmembrane</keyword>
<feature type="transmembrane region" description="Helical" evidence="5">
    <location>
        <begin position="152"/>
        <end position="175"/>
    </location>
</feature>
<dbReference type="Gene3D" id="3.30.750.24">
    <property type="entry name" value="STAS domain"/>
    <property type="match status" value="1"/>
</dbReference>
<feature type="transmembrane region" description="Helical" evidence="5">
    <location>
        <begin position="187"/>
        <end position="207"/>
    </location>
</feature>
<feature type="transmembrane region" description="Helical" evidence="5">
    <location>
        <begin position="43"/>
        <end position="67"/>
    </location>
</feature>
<reference evidence="8" key="2">
    <citation type="submission" date="2016-11" db="UniProtKB">
        <authorList>
            <consortium name="WormBaseParasite"/>
        </authorList>
    </citation>
    <scope>IDENTIFICATION</scope>
</reference>
<feature type="transmembrane region" description="Helical" evidence="5">
    <location>
        <begin position="227"/>
        <end position="245"/>
    </location>
</feature>
<proteinExistence type="predicted"/>
<dbReference type="InterPro" id="IPR036513">
    <property type="entry name" value="STAS_dom_sf"/>
</dbReference>
<evidence type="ECO:0000313" key="7">
    <source>
        <dbReference type="Proteomes" id="UP000095285"/>
    </source>
</evidence>
<dbReference type="InterPro" id="IPR001902">
    <property type="entry name" value="SLC26A/SulP_fam"/>
</dbReference>
<organism evidence="7 8">
    <name type="scientific">Loa loa</name>
    <name type="common">Eye worm</name>
    <name type="synonym">Filaria loa</name>
    <dbReference type="NCBI Taxonomy" id="7209"/>
    <lineage>
        <taxon>Eukaryota</taxon>
        <taxon>Metazoa</taxon>
        <taxon>Ecdysozoa</taxon>
        <taxon>Nematoda</taxon>
        <taxon>Chromadorea</taxon>
        <taxon>Rhabditida</taxon>
        <taxon>Spirurina</taxon>
        <taxon>Spiruromorpha</taxon>
        <taxon>Filarioidea</taxon>
        <taxon>Onchocercidae</taxon>
        <taxon>Loa</taxon>
    </lineage>
</organism>
<evidence type="ECO:0000256" key="3">
    <source>
        <dbReference type="ARBA" id="ARBA00022989"/>
    </source>
</evidence>